<comment type="caution">
    <text evidence="7">The sequence shown here is derived from an EMBL/GenBank/DDBJ whole genome shotgun (WGS) entry which is preliminary data.</text>
</comment>
<evidence type="ECO:0000256" key="6">
    <source>
        <dbReference type="PROSITE-ProRule" id="PRU00023"/>
    </source>
</evidence>
<dbReference type="PROSITE" id="PS50297">
    <property type="entry name" value="ANK_REP_REGION"/>
    <property type="match status" value="4"/>
</dbReference>
<dbReference type="Pfam" id="PF00023">
    <property type="entry name" value="Ank"/>
    <property type="match status" value="1"/>
</dbReference>
<name>A0AAW2I722_9NEOP</name>
<feature type="repeat" description="ANK" evidence="6">
    <location>
        <begin position="102"/>
        <end position="134"/>
    </location>
</feature>
<feature type="repeat" description="ANK" evidence="6">
    <location>
        <begin position="560"/>
        <end position="594"/>
    </location>
</feature>
<comment type="similarity">
    <text evidence="5">Belongs to the fem-1 family.</text>
</comment>
<evidence type="ECO:0000256" key="2">
    <source>
        <dbReference type="ARBA" id="ARBA00022737"/>
    </source>
</evidence>
<dbReference type="FunFam" id="1.25.40.20:FF:000466">
    <property type="entry name" value="Mann-cup, isoform B"/>
    <property type="match status" value="1"/>
</dbReference>
<feature type="repeat" description="ANK" evidence="6">
    <location>
        <begin position="135"/>
        <end position="167"/>
    </location>
</feature>
<accession>A0AAW2I722</accession>
<evidence type="ECO:0000256" key="5">
    <source>
        <dbReference type="ARBA" id="ARBA00038500"/>
    </source>
</evidence>
<evidence type="ECO:0000313" key="7">
    <source>
        <dbReference type="EMBL" id="KAL0277711.1"/>
    </source>
</evidence>
<keyword evidence="3" id="KW-0833">Ubl conjugation pathway</keyword>
<dbReference type="EMBL" id="JARGDH010000002">
    <property type="protein sequence ID" value="KAL0277711.1"/>
    <property type="molecule type" value="Genomic_DNA"/>
</dbReference>
<dbReference type="InterPro" id="IPR036770">
    <property type="entry name" value="Ankyrin_rpt-contain_sf"/>
</dbReference>
<dbReference type="InterPro" id="IPR011990">
    <property type="entry name" value="TPR-like_helical_dom_sf"/>
</dbReference>
<organism evidence="7">
    <name type="scientific">Menopon gallinae</name>
    <name type="common">poultry shaft louse</name>
    <dbReference type="NCBI Taxonomy" id="328185"/>
    <lineage>
        <taxon>Eukaryota</taxon>
        <taxon>Metazoa</taxon>
        <taxon>Ecdysozoa</taxon>
        <taxon>Arthropoda</taxon>
        <taxon>Hexapoda</taxon>
        <taxon>Insecta</taxon>
        <taxon>Pterygota</taxon>
        <taxon>Neoptera</taxon>
        <taxon>Paraneoptera</taxon>
        <taxon>Psocodea</taxon>
        <taxon>Troctomorpha</taxon>
        <taxon>Phthiraptera</taxon>
        <taxon>Amblycera</taxon>
        <taxon>Menoponidae</taxon>
        <taxon>Menopon</taxon>
    </lineage>
</organism>
<proteinExistence type="inferred from homology"/>
<dbReference type="PROSITE" id="PS50088">
    <property type="entry name" value="ANK_REPEAT"/>
    <property type="match status" value="5"/>
</dbReference>
<gene>
    <name evidence="7" type="ORF">PYX00_004905</name>
</gene>
<dbReference type="InterPro" id="IPR002110">
    <property type="entry name" value="Ankyrin_rpt"/>
</dbReference>
<dbReference type="Gene3D" id="1.25.40.20">
    <property type="entry name" value="Ankyrin repeat-containing domain"/>
    <property type="match status" value="3"/>
</dbReference>
<sequence length="651" mass="73901">MWLHNSKIEGSNSKEVLFLDLYEECKLAAPGARLSYQLRNRLEKLSKSERREIASMSKDGCTPLFVACRRGHVEIVEYLIKVCDVDIEQRGMYEVPDDRSLHCVTPLWCAAVSGKLPVIMCLVEYGADVNAVSDTGSTPVRSACFMTHLDIVSYLVANGADIQRGNYNGGTCLINSVQSVPLCLFLLSHGAAVNARDIQNKTALHYAIQEHRLETTKLLLDHGADPHARSRYNDDALQTACLKGALPIFNYLISRISYPPERLADAYDLMGSTFLDEHNDTQEALRQWERAARIRKLAHPPLKKLPLMPPRQEFGYAREFQTERKLRNIAFDLDALRIQSLLICERVLGPHHKDSLFRLMYRGAAYADALRYQRCIDLWRRALEIRVEKDSILYNDTCFTAQALVRLYVDLNEKDVFESRGVHEGPRFEDVAATFKLLADQLPEARQLLEIHPVHKRQQEIFDRILKCITHLIYLLVETGRSDAQKAIVKTLVTKLIQSKPKSAIHGDTLLHLCVSRLNTIRGTDPRWGSGDESQMIFPNLEVIKLLLECGAPVNARNQSHSTPLHIAANTYNFYEPLVELLLEHGGHIDQPNYKGECPKALLLAQNQTTLYLLKYMNLKCFAATAVVRYNIPYKGVVPPTLETFLTYHQP</sequence>
<evidence type="ECO:0000256" key="3">
    <source>
        <dbReference type="ARBA" id="ARBA00022786"/>
    </source>
</evidence>
<dbReference type="PRINTS" id="PR01415">
    <property type="entry name" value="ANKYRIN"/>
</dbReference>
<dbReference type="Gene3D" id="1.25.40.10">
    <property type="entry name" value="Tetratricopeptide repeat domain"/>
    <property type="match status" value="1"/>
</dbReference>
<feature type="repeat" description="ANK" evidence="6">
    <location>
        <begin position="59"/>
        <end position="81"/>
    </location>
</feature>
<dbReference type="SMART" id="SM00248">
    <property type="entry name" value="ANK"/>
    <property type="match status" value="8"/>
</dbReference>
<keyword evidence="2" id="KW-0677">Repeat</keyword>
<dbReference type="PANTHER" id="PTHR24173">
    <property type="entry name" value="ANKYRIN REPEAT CONTAINING"/>
    <property type="match status" value="1"/>
</dbReference>
<reference evidence="7" key="1">
    <citation type="journal article" date="2024" name="Gigascience">
        <title>Chromosome-level genome of the poultry shaft louse Menopon gallinae provides insight into the host-switching and adaptive evolution of parasitic lice.</title>
        <authorList>
            <person name="Xu Y."/>
            <person name="Ma L."/>
            <person name="Liu S."/>
            <person name="Liang Y."/>
            <person name="Liu Q."/>
            <person name="He Z."/>
            <person name="Tian L."/>
            <person name="Duan Y."/>
            <person name="Cai W."/>
            <person name="Li H."/>
            <person name="Song F."/>
        </authorList>
    </citation>
    <scope>NUCLEOTIDE SEQUENCE</scope>
    <source>
        <strain evidence="7">Cailab_2023a</strain>
    </source>
</reference>
<dbReference type="PANTHER" id="PTHR24173:SF82">
    <property type="entry name" value="FI19351P1"/>
    <property type="match status" value="1"/>
</dbReference>
<dbReference type="Pfam" id="PF12796">
    <property type="entry name" value="Ank_2"/>
    <property type="match status" value="3"/>
</dbReference>
<dbReference type="SUPFAM" id="SSF48403">
    <property type="entry name" value="Ankyrin repeat"/>
    <property type="match status" value="2"/>
</dbReference>
<keyword evidence="4 6" id="KW-0040">ANK repeat</keyword>
<evidence type="ECO:0000256" key="1">
    <source>
        <dbReference type="ARBA" id="ARBA00004906"/>
    </source>
</evidence>
<protein>
    <submittedName>
        <fullName evidence="7">Uncharacterized protein</fullName>
    </submittedName>
</protein>
<comment type="pathway">
    <text evidence="1">Protein modification; protein ubiquitination.</text>
</comment>
<dbReference type="AlphaFoldDB" id="A0AAW2I722"/>
<evidence type="ECO:0000256" key="4">
    <source>
        <dbReference type="ARBA" id="ARBA00023043"/>
    </source>
</evidence>
<feature type="repeat" description="ANK" evidence="6">
    <location>
        <begin position="199"/>
        <end position="231"/>
    </location>
</feature>